<dbReference type="Proteomes" id="UP000299102">
    <property type="component" value="Unassembled WGS sequence"/>
</dbReference>
<gene>
    <name evidence="2" type="ORF">EVAR_70175_1</name>
</gene>
<organism evidence="2 3">
    <name type="scientific">Eumeta variegata</name>
    <name type="common">Bagworm moth</name>
    <name type="synonym">Eumeta japonica</name>
    <dbReference type="NCBI Taxonomy" id="151549"/>
    <lineage>
        <taxon>Eukaryota</taxon>
        <taxon>Metazoa</taxon>
        <taxon>Ecdysozoa</taxon>
        <taxon>Arthropoda</taxon>
        <taxon>Hexapoda</taxon>
        <taxon>Insecta</taxon>
        <taxon>Pterygota</taxon>
        <taxon>Neoptera</taxon>
        <taxon>Endopterygota</taxon>
        <taxon>Lepidoptera</taxon>
        <taxon>Glossata</taxon>
        <taxon>Ditrysia</taxon>
        <taxon>Tineoidea</taxon>
        <taxon>Psychidae</taxon>
        <taxon>Oiketicinae</taxon>
        <taxon>Eumeta</taxon>
    </lineage>
</organism>
<sequence>MSTQKCVTALANPLSAGLDGKGARRGRRAGRARGGSSSPSVIDRLWRAAPRGVVLVAGRAVTTRPIAVHLNTLQRSYVNIMFRWNPIRDPSGTIKYDITEIDQMQKGKYSISVNKLHFKIRNCSREPVLM</sequence>
<dbReference type="AlphaFoldDB" id="A0A4C1T3T2"/>
<proteinExistence type="predicted"/>
<accession>A0A4C1T3T2</accession>
<comment type="caution">
    <text evidence="2">The sequence shown here is derived from an EMBL/GenBank/DDBJ whole genome shotgun (WGS) entry which is preliminary data.</text>
</comment>
<feature type="region of interest" description="Disordered" evidence="1">
    <location>
        <begin position="18"/>
        <end position="40"/>
    </location>
</feature>
<evidence type="ECO:0000256" key="1">
    <source>
        <dbReference type="SAM" id="MobiDB-lite"/>
    </source>
</evidence>
<keyword evidence="3" id="KW-1185">Reference proteome</keyword>
<reference evidence="2 3" key="1">
    <citation type="journal article" date="2019" name="Commun. Biol.">
        <title>The bagworm genome reveals a unique fibroin gene that provides high tensile strength.</title>
        <authorList>
            <person name="Kono N."/>
            <person name="Nakamura H."/>
            <person name="Ohtoshi R."/>
            <person name="Tomita M."/>
            <person name="Numata K."/>
            <person name="Arakawa K."/>
        </authorList>
    </citation>
    <scope>NUCLEOTIDE SEQUENCE [LARGE SCALE GENOMIC DNA]</scope>
</reference>
<evidence type="ECO:0000313" key="3">
    <source>
        <dbReference type="Proteomes" id="UP000299102"/>
    </source>
</evidence>
<dbReference type="EMBL" id="BGZK01004418">
    <property type="protein sequence ID" value="GBP08856.1"/>
    <property type="molecule type" value="Genomic_DNA"/>
</dbReference>
<protein>
    <submittedName>
        <fullName evidence="2">Uncharacterized protein</fullName>
    </submittedName>
</protein>
<evidence type="ECO:0000313" key="2">
    <source>
        <dbReference type="EMBL" id="GBP08856.1"/>
    </source>
</evidence>
<name>A0A4C1T3T2_EUMVA</name>